<sequence>MPSTKPPTVVAPFPSAEHLAKGTPYKVKDGDNWWSIASANRVDVNMLISFNFKTSNTDEINWYLREKVGCRLETPDHDNYRFGSADVPGIIYIPKVAPPPCPNDFSKSFEIELKEALRTKHQSVDVASRFFSTVGAVGRTGRFISTVTDTKYWFAKLYEITTGFEIGAARDYKQPGFVLHFIPIFYNMYNRALDAWDAGGAGVSPLWRLHFMNTGRPDNDSVLGWSSGIMTSLITGVTAHIRGDMGQALETAYHSFVSKYCLDPAPPFDTYKEDFFAMGTVFNQARMAAMSLVASLGPIPEAGVKIGDSLGAGLDVNQVNQWRAEAWADAKRRLGQ</sequence>
<dbReference type="SUPFAM" id="SSF54106">
    <property type="entry name" value="LysM domain"/>
    <property type="match status" value="1"/>
</dbReference>
<dbReference type="InterPro" id="IPR036779">
    <property type="entry name" value="LysM_dom_sf"/>
</dbReference>
<feature type="domain" description="LysM" evidence="1">
    <location>
        <begin position="25"/>
        <end position="60"/>
    </location>
</feature>
<dbReference type="Pfam" id="PF01476">
    <property type="entry name" value="LysM"/>
    <property type="match status" value="1"/>
</dbReference>
<dbReference type="CDD" id="cd00118">
    <property type="entry name" value="LysM"/>
    <property type="match status" value="1"/>
</dbReference>
<proteinExistence type="predicted"/>
<name>A0ABQ6CTD3_9HYPH</name>
<comment type="caution">
    <text evidence="2">The sequence shown here is derived from an EMBL/GenBank/DDBJ whole genome shotgun (WGS) entry which is preliminary data.</text>
</comment>
<dbReference type="InterPro" id="IPR018392">
    <property type="entry name" value="LysM"/>
</dbReference>
<evidence type="ECO:0000313" key="2">
    <source>
        <dbReference type="EMBL" id="GLS23578.1"/>
    </source>
</evidence>
<dbReference type="Proteomes" id="UP001156882">
    <property type="component" value="Unassembled WGS sequence"/>
</dbReference>
<accession>A0ABQ6CTD3</accession>
<evidence type="ECO:0000259" key="1">
    <source>
        <dbReference type="Pfam" id="PF01476"/>
    </source>
</evidence>
<dbReference type="Pfam" id="PF19458">
    <property type="entry name" value="DUF5995"/>
    <property type="match status" value="1"/>
</dbReference>
<keyword evidence="3" id="KW-1185">Reference proteome</keyword>
<evidence type="ECO:0000313" key="3">
    <source>
        <dbReference type="Proteomes" id="UP001156882"/>
    </source>
</evidence>
<protein>
    <recommendedName>
        <fullName evidence="1">LysM domain-containing protein</fullName>
    </recommendedName>
</protein>
<reference evidence="3" key="1">
    <citation type="journal article" date="2019" name="Int. J. Syst. Evol. Microbiol.">
        <title>The Global Catalogue of Microorganisms (GCM) 10K type strain sequencing project: providing services to taxonomists for standard genome sequencing and annotation.</title>
        <authorList>
            <consortium name="The Broad Institute Genomics Platform"/>
            <consortium name="The Broad Institute Genome Sequencing Center for Infectious Disease"/>
            <person name="Wu L."/>
            <person name="Ma J."/>
        </authorList>
    </citation>
    <scope>NUCLEOTIDE SEQUENCE [LARGE SCALE GENOMIC DNA]</scope>
    <source>
        <strain evidence="3">NBRC 101365</strain>
    </source>
</reference>
<dbReference type="InterPro" id="IPR046037">
    <property type="entry name" value="DUF5995"/>
</dbReference>
<gene>
    <name evidence="2" type="ORF">GCM10007874_65990</name>
</gene>
<dbReference type="EMBL" id="BSPC01000076">
    <property type="protein sequence ID" value="GLS23578.1"/>
    <property type="molecule type" value="Genomic_DNA"/>
</dbReference>
<organism evidence="2 3">
    <name type="scientific">Labrys miyagiensis</name>
    <dbReference type="NCBI Taxonomy" id="346912"/>
    <lineage>
        <taxon>Bacteria</taxon>
        <taxon>Pseudomonadati</taxon>
        <taxon>Pseudomonadota</taxon>
        <taxon>Alphaproteobacteria</taxon>
        <taxon>Hyphomicrobiales</taxon>
        <taxon>Xanthobacteraceae</taxon>
        <taxon>Labrys</taxon>
    </lineage>
</organism>
<dbReference type="RefSeq" id="WP_284316513.1">
    <property type="nucleotide sequence ID" value="NZ_BSPC01000076.1"/>
</dbReference>
<dbReference type="Gene3D" id="3.10.350.10">
    <property type="entry name" value="LysM domain"/>
    <property type="match status" value="1"/>
</dbReference>